<dbReference type="AlphaFoldDB" id="A0A660SAC5"/>
<evidence type="ECO:0000313" key="1">
    <source>
        <dbReference type="EMBL" id="RKX67738.1"/>
    </source>
</evidence>
<evidence type="ECO:0000313" key="2">
    <source>
        <dbReference type="Proteomes" id="UP000282321"/>
    </source>
</evidence>
<accession>A0A660SAC5</accession>
<organism evidence="1 2">
    <name type="scientific">candidate division TA06 bacterium</name>
    <dbReference type="NCBI Taxonomy" id="2250710"/>
    <lineage>
        <taxon>Bacteria</taxon>
        <taxon>Bacteria division TA06</taxon>
    </lineage>
</organism>
<name>A0A660SAC5_UNCT6</name>
<proteinExistence type="predicted"/>
<reference evidence="1 2" key="1">
    <citation type="submission" date="2018-06" db="EMBL/GenBank/DDBJ databases">
        <title>Extensive metabolic versatility and redundancy in microbially diverse, dynamic hydrothermal sediments.</title>
        <authorList>
            <person name="Dombrowski N."/>
            <person name="Teske A."/>
            <person name="Baker B.J."/>
        </authorList>
    </citation>
    <scope>NUCLEOTIDE SEQUENCE [LARGE SCALE GENOMIC DNA]</scope>
    <source>
        <strain evidence="1">B35_G9</strain>
    </source>
</reference>
<dbReference type="EMBL" id="QNBC01000012">
    <property type="protein sequence ID" value="RKX67738.1"/>
    <property type="molecule type" value="Genomic_DNA"/>
</dbReference>
<comment type="caution">
    <text evidence="1">The sequence shown here is derived from an EMBL/GenBank/DDBJ whole genome shotgun (WGS) entry which is preliminary data.</text>
</comment>
<sequence>MKKSLFHFKNHFVYNLNWGVFMKRTVFIVALLVLSIGIPILAESSDSLSTELENPVLQKQELKLPWYKNVNYTLGYNSDSSLLTSDSPSKDTLKGKGIPFWRKLSYEIGYSGGLCWTGEDLARSFEASPIAGPFILPMYFVAHLYYLNSIEVSAIYPLKNGKGIEVGMGYGWARINPSEYVDWRFRIPILFLGYKLSKLSIKGRYMFIYAKDNIQSSIEEQHGRGTGNGLSVLLEYSINKYTGILLSLGNGKYRARRYYKEDYQDRVSEYNVDICFNAIGLSLSYKFNLKGGGK</sequence>
<protein>
    <recommendedName>
        <fullName evidence="3">Outer membrane protein beta-barrel domain-containing protein</fullName>
    </recommendedName>
</protein>
<evidence type="ECO:0008006" key="3">
    <source>
        <dbReference type="Google" id="ProtNLM"/>
    </source>
</evidence>
<gene>
    <name evidence="1" type="ORF">DRP44_01710</name>
</gene>
<dbReference type="Proteomes" id="UP000282321">
    <property type="component" value="Unassembled WGS sequence"/>
</dbReference>